<name>A0AAV4TX79_CAEEX</name>
<reference evidence="1 2" key="1">
    <citation type="submission" date="2021-06" db="EMBL/GenBank/DDBJ databases">
        <title>Caerostris extrusa draft genome.</title>
        <authorList>
            <person name="Kono N."/>
            <person name="Arakawa K."/>
        </authorList>
    </citation>
    <scope>NUCLEOTIDE SEQUENCE [LARGE SCALE GENOMIC DNA]</scope>
</reference>
<comment type="caution">
    <text evidence="1">The sequence shown here is derived from an EMBL/GenBank/DDBJ whole genome shotgun (WGS) entry which is preliminary data.</text>
</comment>
<protein>
    <submittedName>
        <fullName evidence="1">Uncharacterized protein</fullName>
    </submittedName>
</protein>
<evidence type="ECO:0000313" key="1">
    <source>
        <dbReference type="EMBL" id="GIY50519.1"/>
    </source>
</evidence>
<evidence type="ECO:0000313" key="2">
    <source>
        <dbReference type="Proteomes" id="UP001054945"/>
    </source>
</evidence>
<dbReference type="EMBL" id="BPLR01011991">
    <property type="protein sequence ID" value="GIY50519.1"/>
    <property type="molecule type" value="Genomic_DNA"/>
</dbReference>
<keyword evidence="2" id="KW-1185">Reference proteome</keyword>
<gene>
    <name evidence="1" type="ORF">CEXT_272651</name>
</gene>
<organism evidence="1 2">
    <name type="scientific">Caerostris extrusa</name>
    <name type="common">Bark spider</name>
    <name type="synonym">Caerostris bankana</name>
    <dbReference type="NCBI Taxonomy" id="172846"/>
    <lineage>
        <taxon>Eukaryota</taxon>
        <taxon>Metazoa</taxon>
        <taxon>Ecdysozoa</taxon>
        <taxon>Arthropoda</taxon>
        <taxon>Chelicerata</taxon>
        <taxon>Arachnida</taxon>
        <taxon>Araneae</taxon>
        <taxon>Araneomorphae</taxon>
        <taxon>Entelegynae</taxon>
        <taxon>Araneoidea</taxon>
        <taxon>Araneidae</taxon>
        <taxon>Caerostris</taxon>
    </lineage>
</organism>
<accession>A0AAV4TX79</accession>
<dbReference type="AlphaFoldDB" id="A0AAV4TX79"/>
<proteinExistence type="predicted"/>
<dbReference type="Proteomes" id="UP001054945">
    <property type="component" value="Unassembled WGS sequence"/>
</dbReference>
<sequence length="95" mass="10763">MVIVNYIRFRQQIHDTPPIWGFLMARQPFRGSGRHLDVAQCLPLFSTEHSPTMTSAPYTLGGLNFLPRLEGVDFSLNQLTVIKASAFRTPPYQSI</sequence>